<dbReference type="InterPro" id="IPR020605">
    <property type="entry name" value="Octanoyltransferase_CS"/>
</dbReference>
<dbReference type="PROSITE" id="PS51733">
    <property type="entry name" value="BPL_LPL_CATALYTIC"/>
    <property type="match status" value="1"/>
</dbReference>
<dbReference type="Proteomes" id="UP000092952">
    <property type="component" value="Chromosome"/>
</dbReference>
<dbReference type="STRING" id="1810504.PG2T_10430"/>
<dbReference type="InterPro" id="IPR004143">
    <property type="entry name" value="BPL_LPL_catalytic"/>
</dbReference>
<comment type="catalytic activity">
    <reaction evidence="6 7">
        <text>octanoyl-[ACP] + L-lysyl-[protein] = N(6)-octanoyl-L-lysyl-[protein] + holo-[ACP] + H(+)</text>
        <dbReference type="Rhea" id="RHEA:17665"/>
        <dbReference type="Rhea" id="RHEA-COMP:9636"/>
        <dbReference type="Rhea" id="RHEA-COMP:9685"/>
        <dbReference type="Rhea" id="RHEA-COMP:9752"/>
        <dbReference type="Rhea" id="RHEA-COMP:9928"/>
        <dbReference type="ChEBI" id="CHEBI:15378"/>
        <dbReference type="ChEBI" id="CHEBI:29969"/>
        <dbReference type="ChEBI" id="CHEBI:64479"/>
        <dbReference type="ChEBI" id="CHEBI:78463"/>
        <dbReference type="ChEBI" id="CHEBI:78809"/>
        <dbReference type="EC" id="2.3.1.181"/>
    </reaction>
</comment>
<feature type="binding site" evidence="6 9">
    <location>
        <begin position="69"/>
        <end position="76"/>
    </location>
    <ligand>
        <name>substrate</name>
    </ligand>
</feature>
<comment type="subcellular location">
    <subcellularLocation>
        <location evidence="6">Cytoplasm</location>
    </subcellularLocation>
</comment>
<keyword evidence="4 6" id="KW-0012">Acyltransferase</keyword>
<evidence type="ECO:0000256" key="9">
    <source>
        <dbReference type="PIRSR" id="PIRSR016262-2"/>
    </source>
</evidence>
<comment type="miscellaneous">
    <text evidence="6">In the reaction, the free carboxyl group of octanoic acid is attached via an amide linkage to the epsilon-amino group of a specific lysine residue of lipoyl domains of lipoate-dependent enzymes.</text>
</comment>
<dbReference type="KEGG" id="gbi:PG2T_10430"/>
<dbReference type="PANTHER" id="PTHR10993">
    <property type="entry name" value="OCTANOYLTRANSFERASE"/>
    <property type="match status" value="1"/>
</dbReference>
<evidence type="ECO:0000256" key="2">
    <source>
        <dbReference type="ARBA" id="ARBA00022490"/>
    </source>
</evidence>
<evidence type="ECO:0000256" key="7">
    <source>
        <dbReference type="PIRNR" id="PIRNR016262"/>
    </source>
</evidence>
<dbReference type="FunFam" id="3.30.930.10:FF:000020">
    <property type="entry name" value="Octanoyltransferase"/>
    <property type="match status" value="1"/>
</dbReference>
<dbReference type="GO" id="GO:0005737">
    <property type="term" value="C:cytoplasm"/>
    <property type="evidence" value="ECO:0007669"/>
    <property type="project" value="UniProtKB-SubCell"/>
</dbReference>
<dbReference type="CDD" id="cd16444">
    <property type="entry name" value="LipB"/>
    <property type="match status" value="1"/>
</dbReference>
<dbReference type="NCBIfam" id="TIGR00214">
    <property type="entry name" value="lipB"/>
    <property type="match status" value="1"/>
</dbReference>
<dbReference type="HAMAP" id="MF_00013">
    <property type="entry name" value="LipB"/>
    <property type="match status" value="1"/>
</dbReference>
<dbReference type="FunCoup" id="A0A1B1YUT0">
    <property type="interactions" value="345"/>
</dbReference>
<evidence type="ECO:0000256" key="10">
    <source>
        <dbReference type="PIRSR" id="PIRSR016262-3"/>
    </source>
</evidence>
<evidence type="ECO:0000256" key="3">
    <source>
        <dbReference type="ARBA" id="ARBA00022679"/>
    </source>
</evidence>
<dbReference type="InterPro" id="IPR000544">
    <property type="entry name" value="Octanoyltransferase"/>
</dbReference>
<dbReference type="EMBL" id="CP014671">
    <property type="protein sequence ID" value="ANX04548.1"/>
    <property type="molecule type" value="Genomic_DNA"/>
</dbReference>
<dbReference type="OrthoDB" id="9787061at2"/>
<dbReference type="GO" id="GO:0009249">
    <property type="term" value="P:protein lipoylation"/>
    <property type="evidence" value="ECO:0007669"/>
    <property type="project" value="InterPro"/>
</dbReference>
<feature type="domain" description="BPL/LPL catalytic" evidence="11">
    <location>
        <begin position="30"/>
        <end position="206"/>
    </location>
</feature>
<proteinExistence type="inferred from homology"/>
<dbReference type="RefSeq" id="WP_068804967.1">
    <property type="nucleotide sequence ID" value="NZ_CP014671.1"/>
</dbReference>
<protein>
    <recommendedName>
        <fullName evidence="6 7">Octanoyltransferase</fullName>
        <ecNumber evidence="6 7">2.3.1.181</ecNumber>
    </recommendedName>
    <alternativeName>
        <fullName evidence="6">Lipoate-protein ligase B</fullName>
    </alternativeName>
    <alternativeName>
        <fullName evidence="6">Lipoyl/octanoyl transferase</fullName>
    </alternativeName>
    <alternativeName>
        <fullName evidence="6">Octanoyl-[acyl-carrier-protein]-protein N-octanoyltransferase</fullName>
    </alternativeName>
</protein>
<sequence>MSALRLRRLGRVDYAACLVAMQDFTDRREADTSDELWLVQHPPVFTLGLAGKPEHVLDAGDIPVVRCDRGGQVTYHGPGQVVLYTLLDLKRADIGIKALVTTLEQTVIDLLAPLGLAGERRAGAPGVYVAGAKIAALGLRIRRACCYHGLSLNVAMDLTPFERINPCGYPGLAVTDLRTLAPAAADPQRIGECLASTLAGLLGRQLSD</sequence>
<evidence type="ECO:0000256" key="6">
    <source>
        <dbReference type="HAMAP-Rule" id="MF_00013"/>
    </source>
</evidence>
<evidence type="ECO:0000256" key="8">
    <source>
        <dbReference type="PIRSR" id="PIRSR016262-1"/>
    </source>
</evidence>
<evidence type="ECO:0000256" key="5">
    <source>
        <dbReference type="ARBA" id="ARBA00024732"/>
    </source>
</evidence>
<accession>A0A1B1YUT0</accession>
<dbReference type="PROSITE" id="PS01313">
    <property type="entry name" value="LIPB"/>
    <property type="match status" value="1"/>
</dbReference>
<dbReference type="GO" id="GO:0033819">
    <property type="term" value="F:lipoyl(octanoyl) transferase activity"/>
    <property type="evidence" value="ECO:0007669"/>
    <property type="project" value="UniProtKB-EC"/>
</dbReference>
<comment type="pathway">
    <text evidence="1 6 7">Protein modification; protein lipoylation via endogenous pathway; protein N(6)-(lipoyl)lysine from octanoyl-[acyl-carrier-protein]: step 1/2.</text>
</comment>
<feature type="binding site" evidence="6 9">
    <location>
        <begin position="136"/>
        <end position="138"/>
    </location>
    <ligand>
        <name>substrate</name>
    </ligand>
</feature>
<keyword evidence="3 6" id="KW-0808">Transferase</keyword>
<gene>
    <name evidence="6" type="primary">lipB</name>
    <name evidence="12" type="ORF">PG2T_10430</name>
</gene>
<dbReference type="AlphaFoldDB" id="A0A1B1YUT0"/>
<dbReference type="NCBIfam" id="NF010922">
    <property type="entry name" value="PRK14342.1"/>
    <property type="match status" value="1"/>
</dbReference>
<dbReference type="InterPro" id="IPR045864">
    <property type="entry name" value="aa-tRNA-synth_II/BPL/LPL"/>
</dbReference>
<evidence type="ECO:0000313" key="13">
    <source>
        <dbReference type="Proteomes" id="UP000092952"/>
    </source>
</evidence>
<evidence type="ECO:0000313" key="12">
    <source>
        <dbReference type="EMBL" id="ANX04548.1"/>
    </source>
</evidence>
<evidence type="ECO:0000256" key="4">
    <source>
        <dbReference type="ARBA" id="ARBA00023315"/>
    </source>
</evidence>
<comment type="function">
    <text evidence="5 6 7">Catalyzes the transfer of endogenously produced octanoic acid from octanoyl-acyl-carrier-protein onto the lipoyl domains of lipoate-dependent enzymes. Lipoyl-ACP can also act as a substrate although octanoyl-ACP is likely to be the physiological substrate.</text>
</comment>
<dbReference type="InParanoid" id="A0A1B1YUT0"/>
<dbReference type="Gene3D" id="3.30.930.10">
    <property type="entry name" value="Bira Bifunctional Protein, Domain 2"/>
    <property type="match status" value="1"/>
</dbReference>
<feature type="site" description="Lowers pKa of active site Cys" evidence="6 10">
    <location>
        <position position="133"/>
    </location>
</feature>
<reference evidence="13" key="1">
    <citation type="submission" date="2016-03" db="EMBL/GenBank/DDBJ databases">
        <title>Complete genome sequence of Solimmundus cernigliae, representing a novel lineage of polycyclic aromatic hydrocarbon degraders within the Gammaproteobacteria.</title>
        <authorList>
            <person name="Singleton D.R."/>
            <person name="Dickey A.N."/>
            <person name="Scholl E.H."/>
            <person name="Wright F.A."/>
            <person name="Aitken M.D."/>
        </authorList>
    </citation>
    <scope>NUCLEOTIDE SEQUENCE [LARGE SCALE GENOMIC DNA]</scope>
    <source>
        <strain evidence="13">TR3.2</strain>
    </source>
</reference>
<dbReference type="PIRSF" id="PIRSF016262">
    <property type="entry name" value="LPLase"/>
    <property type="match status" value="1"/>
</dbReference>
<evidence type="ECO:0000256" key="1">
    <source>
        <dbReference type="ARBA" id="ARBA00004821"/>
    </source>
</evidence>
<feature type="binding site" evidence="6 9">
    <location>
        <begin position="149"/>
        <end position="151"/>
    </location>
    <ligand>
        <name>substrate</name>
    </ligand>
</feature>
<dbReference type="EC" id="2.3.1.181" evidence="6 7"/>
<organism evidence="12 13">
    <name type="scientific">Immundisolibacter cernigliae</name>
    <dbReference type="NCBI Taxonomy" id="1810504"/>
    <lineage>
        <taxon>Bacteria</taxon>
        <taxon>Pseudomonadati</taxon>
        <taxon>Pseudomonadota</taxon>
        <taxon>Gammaproteobacteria</taxon>
        <taxon>Immundisolibacterales</taxon>
        <taxon>Immundisolibacteraceae</taxon>
        <taxon>Immundisolibacter</taxon>
    </lineage>
</organism>
<keyword evidence="13" id="KW-1185">Reference proteome</keyword>
<comment type="similarity">
    <text evidence="6 7">Belongs to the LipB family.</text>
</comment>
<keyword evidence="2 6" id="KW-0963">Cytoplasm</keyword>
<dbReference type="Pfam" id="PF21948">
    <property type="entry name" value="LplA-B_cat"/>
    <property type="match status" value="1"/>
</dbReference>
<dbReference type="PANTHER" id="PTHR10993:SF7">
    <property type="entry name" value="LIPOYLTRANSFERASE 2, MITOCHONDRIAL-RELATED"/>
    <property type="match status" value="1"/>
</dbReference>
<dbReference type="SUPFAM" id="SSF55681">
    <property type="entry name" value="Class II aaRS and biotin synthetases"/>
    <property type="match status" value="1"/>
</dbReference>
<dbReference type="UniPathway" id="UPA00538">
    <property type="reaction ID" value="UER00592"/>
</dbReference>
<name>A0A1B1YUT0_9GAMM</name>
<evidence type="ECO:0000259" key="11">
    <source>
        <dbReference type="PROSITE" id="PS51733"/>
    </source>
</evidence>
<feature type="active site" description="Acyl-thioester intermediate" evidence="6 8">
    <location>
        <position position="167"/>
    </location>
</feature>